<evidence type="ECO:0000256" key="1">
    <source>
        <dbReference type="ARBA" id="ARBA00009673"/>
    </source>
</evidence>
<keyword evidence="2" id="KW-0378">Hydrolase</keyword>
<dbReference type="GO" id="GO:0106026">
    <property type="term" value="F:Gly-tRNA(Ala) deacylase activity"/>
    <property type="evidence" value="ECO:0007669"/>
    <property type="project" value="UniProtKB-UniRule"/>
</dbReference>
<dbReference type="EC" id="3.1.1.96" evidence="2"/>
<name>B0VJH2_CLOAI</name>
<accession>B0VJH2</accession>
<dbReference type="Pfam" id="PF02580">
    <property type="entry name" value="Tyr_Deacylase"/>
    <property type="match status" value="1"/>
</dbReference>
<dbReference type="OrthoDB" id="9801395at2"/>
<comment type="catalytic activity">
    <reaction evidence="2">
        <text>a D-aminoacyl-tRNA + H2O = a tRNA + a D-alpha-amino acid + H(+)</text>
        <dbReference type="Rhea" id="RHEA:13953"/>
        <dbReference type="Rhea" id="RHEA-COMP:10123"/>
        <dbReference type="Rhea" id="RHEA-COMP:10124"/>
        <dbReference type="ChEBI" id="CHEBI:15377"/>
        <dbReference type="ChEBI" id="CHEBI:15378"/>
        <dbReference type="ChEBI" id="CHEBI:59871"/>
        <dbReference type="ChEBI" id="CHEBI:78442"/>
        <dbReference type="ChEBI" id="CHEBI:79333"/>
        <dbReference type="EC" id="3.1.1.96"/>
    </reaction>
</comment>
<proteinExistence type="inferred from homology"/>
<dbReference type="NCBIfam" id="TIGR00256">
    <property type="entry name" value="D-aminoacyl-tRNA deacylase"/>
    <property type="match status" value="1"/>
</dbReference>
<evidence type="ECO:0000256" key="2">
    <source>
        <dbReference type="HAMAP-Rule" id="MF_00518"/>
    </source>
</evidence>
<dbReference type="PANTHER" id="PTHR10472:SF5">
    <property type="entry name" value="D-AMINOACYL-TRNA DEACYLASE 1"/>
    <property type="match status" value="1"/>
</dbReference>
<dbReference type="InterPro" id="IPR003732">
    <property type="entry name" value="Daa-tRNA_deacyls_DTD"/>
</dbReference>
<dbReference type="GO" id="GO:0000049">
    <property type="term" value="F:tRNA binding"/>
    <property type="evidence" value="ECO:0007669"/>
    <property type="project" value="UniProtKB-UniRule"/>
</dbReference>
<comment type="similarity">
    <text evidence="1 2">Belongs to the DTD family.</text>
</comment>
<dbReference type="GO" id="GO:0051500">
    <property type="term" value="F:D-tyrosyl-tRNA(Tyr) deacylase activity"/>
    <property type="evidence" value="ECO:0007669"/>
    <property type="project" value="TreeGrafter"/>
</dbReference>
<keyword evidence="2" id="KW-0694">RNA-binding</keyword>
<evidence type="ECO:0000313" key="3">
    <source>
        <dbReference type="EMBL" id="CAO81632.1"/>
    </source>
</evidence>
<dbReference type="GO" id="GO:0043908">
    <property type="term" value="F:Ser(Gly)-tRNA(Ala) hydrolase activity"/>
    <property type="evidence" value="ECO:0007669"/>
    <property type="project" value="UniProtKB-UniRule"/>
</dbReference>
<comment type="domain">
    <text evidence="2">A Gly-cisPro motif from one monomer fits into the active site of the other monomer to allow specific chiral rejection of L-amino acids.</text>
</comment>
<reference evidence="3 4" key="1">
    <citation type="journal article" date="2008" name="J. Bacteriol.">
        <title>'Candidatus Cloacamonas acidaminovorans': genome sequence reconstruction provides a first glimpse of a new bacterial division.</title>
        <authorList>
            <person name="Pelletier E."/>
            <person name="Kreimeyer A."/>
            <person name="Bocs S."/>
            <person name="Rouy Z."/>
            <person name="Gyapay G."/>
            <person name="Chouari R."/>
            <person name="Riviere D."/>
            <person name="Ganesan A."/>
            <person name="Daegelen P."/>
            <person name="Sghir A."/>
            <person name="Cohen G.N."/>
            <person name="Medigue C."/>
            <person name="Weissenbach J."/>
            <person name="Le Paslier D."/>
        </authorList>
    </citation>
    <scope>NUCLEOTIDE SEQUENCE [LARGE SCALE GENOMIC DNA]</scope>
    <source>
        <strain evidence="4">Evry</strain>
    </source>
</reference>
<dbReference type="STRING" id="459349.CLOAM1800"/>
<dbReference type="EMBL" id="CU466930">
    <property type="protein sequence ID" value="CAO81632.1"/>
    <property type="molecule type" value="Genomic_DNA"/>
</dbReference>
<organism evidence="3 4">
    <name type="scientific">Cloacimonas acidaminovorans (strain Evry)</name>
    <dbReference type="NCBI Taxonomy" id="459349"/>
    <lineage>
        <taxon>Bacteria</taxon>
        <taxon>Pseudomonadati</taxon>
        <taxon>Candidatus Cloacimonadota</taxon>
        <taxon>Candidatus Cloacimonadia</taxon>
        <taxon>Candidatus Cloacimonadales</taxon>
        <taxon>Candidatus Cloacimonadaceae</taxon>
        <taxon>Candidatus Cloacimonas</taxon>
    </lineage>
</organism>
<sequence>MRITLQRVSKAICYVDNEIVGKIENGLLIFVGFATNDAFEILPLAVRKCLELRIFNDENDKMNKSVLDIQGSVLVISQFTLYANCKRGRRPDFTQSASPEKAKELYEEFVHLFKQNNINVQTGIFAAKMQIELVNEGPVTINLEF</sequence>
<keyword evidence="2" id="KW-0963">Cytoplasm</keyword>
<dbReference type="SUPFAM" id="SSF69500">
    <property type="entry name" value="DTD-like"/>
    <property type="match status" value="1"/>
</dbReference>
<dbReference type="RefSeq" id="WP_015425490.1">
    <property type="nucleotide sequence ID" value="NC_020449.1"/>
</dbReference>
<dbReference type="EC" id="3.1.1.-" evidence="2"/>
<dbReference type="Gene3D" id="3.50.80.10">
    <property type="entry name" value="D-tyrosyl-tRNA(Tyr) deacylase"/>
    <property type="match status" value="1"/>
</dbReference>
<comment type="function">
    <text evidence="2">An aminoacyl-tRNA editing enzyme that deacylates mischarged D-aminoacyl-tRNAs. Also deacylates mischarged glycyl-tRNA(Ala), protecting cells against glycine mischarging by AlaRS. Acts via tRNA-based rather than protein-based catalysis; rejects L-amino acids rather than detecting D-amino acids in the active site. By recycling D-aminoacyl-tRNA to D-amino acids and free tRNA molecules, this enzyme counteracts the toxicity associated with the formation of D-aminoacyl-tRNA entities in vivo and helps enforce protein L-homochirality.</text>
</comment>
<evidence type="ECO:0000313" key="4">
    <source>
        <dbReference type="Proteomes" id="UP000002019"/>
    </source>
</evidence>
<dbReference type="GO" id="GO:0005737">
    <property type="term" value="C:cytoplasm"/>
    <property type="evidence" value="ECO:0007669"/>
    <property type="project" value="UniProtKB-SubCell"/>
</dbReference>
<comment type="subcellular location">
    <subcellularLocation>
        <location evidence="2">Cytoplasm</location>
    </subcellularLocation>
</comment>
<dbReference type="HOGENOM" id="CLU_076901_1_0_0"/>
<dbReference type="FunFam" id="3.50.80.10:FF:000001">
    <property type="entry name" value="D-aminoacyl-tRNA deacylase"/>
    <property type="match status" value="1"/>
</dbReference>
<dbReference type="InterPro" id="IPR023509">
    <property type="entry name" value="DTD-like_sf"/>
</dbReference>
<feature type="short sequence motif" description="Gly-cisPro motif, important for rejection of L-amino acids" evidence="2">
    <location>
        <begin position="137"/>
        <end position="138"/>
    </location>
</feature>
<dbReference type="HAMAP" id="MF_00518">
    <property type="entry name" value="Deacylase_Dtd"/>
    <property type="match status" value="1"/>
</dbReference>
<comment type="subunit">
    <text evidence="2">Homodimer.</text>
</comment>
<dbReference type="PANTHER" id="PTHR10472">
    <property type="entry name" value="D-TYROSYL-TRNA TYR DEACYLASE"/>
    <property type="match status" value="1"/>
</dbReference>
<gene>
    <name evidence="2 3" type="primary">dtd</name>
    <name evidence="3" type="ordered locus">CLOAM1800</name>
</gene>
<dbReference type="KEGG" id="caci:CLOAM1800"/>
<keyword evidence="4" id="KW-1185">Reference proteome</keyword>
<keyword evidence="2" id="KW-0820">tRNA-binding</keyword>
<dbReference type="GO" id="GO:0019478">
    <property type="term" value="P:D-amino acid catabolic process"/>
    <property type="evidence" value="ECO:0007669"/>
    <property type="project" value="UniProtKB-UniRule"/>
</dbReference>
<dbReference type="Proteomes" id="UP000002019">
    <property type="component" value="Chromosome"/>
</dbReference>
<dbReference type="eggNOG" id="COG1490">
    <property type="taxonomic scope" value="Bacteria"/>
</dbReference>
<comment type="catalytic activity">
    <reaction evidence="2">
        <text>glycyl-tRNA(Ala) + H2O = tRNA(Ala) + glycine + H(+)</text>
        <dbReference type="Rhea" id="RHEA:53744"/>
        <dbReference type="Rhea" id="RHEA-COMP:9657"/>
        <dbReference type="Rhea" id="RHEA-COMP:13640"/>
        <dbReference type="ChEBI" id="CHEBI:15377"/>
        <dbReference type="ChEBI" id="CHEBI:15378"/>
        <dbReference type="ChEBI" id="CHEBI:57305"/>
        <dbReference type="ChEBI" id="CHEBI:78442"/>
        <dbReference type="ChEBI" id="CHEBI:78522"/>
    </reaction>
</comment>
<dbReference type="AlphaFoldDB" id="B0VJH2"/>
<protein>
    <recommendedName>
        <fullName evidence="2">D-aminoacyl-tRNA deacylase</fullName>
        <shortName evidence="2">DTD</shortName>
        <ecNumber evidence="2">3.1.1.96</ecNumber>
    </recommendedName>
    <alternativeName>
        <fullName evidence="2">Gly-tRNA(Ala) deacylase</fullName>
        <ecNumber evidence="2">3.1.1.-</ecNumber>
    </alternativeName>
</protein>